<dbReference type="PANTHER" id="PTHR21131">
    <property type="entry name" value="SERINE-TYPE ENDOPEPTIDASE INHIBITOR"/>
    <property type="match status" value="1"/>
</dbReference>
<dbReference type="Pfam" id="PF07648">
    <property type="entry name" value="Kazal_2"/>
    <property type="match status" value="1"/>
</dbReference>
<evidence type="ECO:0000313" key="3">
    <source>
        <dbReference type="EMBL" id="VVD00329.1"/>
    </source>
</evidence>
<dbReference type="PROSITE" id="PS51465">
    <property type="entry name" value="KAZAL_2"/>
    <property type="match status" value="1"/>
</dbReference>
<dbReference type="GO" id="GO:0005615">
    <property type="term" value="C:extracellular space"/>
    <property type="evidence" value="ECO:0007669"/>
    <property type="project" value="TreeGrafter"/>
</dbReference>
<dbReference type="AlphaFoldDB" id="A0A5E4QQW4"/>
<reference evidence="3 4" key="1">
    <citation type="submission" date="2017-07" db="EMBL/GenBank/DDBJ databases">
        <authorList>
            <person name="Talla V."/>
            <person name="Backstrom N."/>
        </authorList>
    </citation>
    <scope>NUCLEOTIDE SEQUENCE [LARGE SCALE GENOMIC DNA]</scope>
</reference>
<keyword evidence="1" id="KW-0732">Signal</keyword>
<dbReference type="InterPro" id="IPR036058">
    <property type="entry name" value="Kazal_dom_sf"/>
</dbReference>
<feature type="domain" description="Kazal-like" evidence="2">
    <location>
        <begin position="16"/>
        <end position="76"/>
    </location>
</feature>
<dbReference type="EMBL" id="FZQP02004634">
    <property type="protein sequence ID" value="VVD00329.1"/>
    <property type="molecule type" value="Genomic_DNA"/>
</dbReference>
<accession>A0A5E4QQW4</accession>
<dbReference type="PROSITE" id="PS00282">
    <property type="entry name" value="KAZAL_1"/>
    <property type="match status" value="2"/>
</dbReference>
<dbReference type="InterPro" id="IPR053265">
    <property type="entry name" value="Serpin"/>
</dbReference>
<organism evidence="3 4">
    <name type="scientific">Leptidea sinapis</name>
    <dbReference type="NCBI Taxonomy" id="189913"/>
    <lineage>
        <taxon>Eukaryota</taxon>
        <taxon>Metazoa</taxon>
        <taxon>Ecdysozoa</taxon>
        <taxon>Arthropoda</taxon>
        <taxon>Hexapoda</taxon>
        <taxon>Insecta</taxon>
        <taxon>Pterygota</taxon>
        <taxon>Neoptera</taxon>
        <taxon>Endopterygota</taxon>
        <taxon>Lepidoptera</taxon>
        <taxon>Glossata</taxon>
        <taxon>Ditrysia</taxon>
        <taxon>Papilionoidea</taxon>
        <taxon>Pieridae</taxon>
        <taxon>Dismorphiinae</taxon>
        <taxon>Leptidea</taxon>
    </lineage>
</organism>
<dbReference type="PANTHER" id="PTHR21131:SF0">
    <property type="entry name" value="GEO10195P1-RELATED"/>
    <property type="match status" value="1"/>
</dbReference>
<protein>
    <recommendedName>
        <fullName evidence="2">Kazal-like domain-containing protein</fullName>
    </recommendedName>
</protein>
<keyword evidence="4" id="KW-1185">Reference proteome</keyword>
<dbReference type="InterPro" id="IPR002350">
    <property type="entry name" value="Kazal_dom"/>
</dbReference>
<dbReference type="Proteomes" id="UP000324832">
    <property type="component" value="Unassembled WGS sequence"/>
</dbReference>
<gene>
    <name evidence="3" type="ORF">LSINAPIS_LOCUS10995</name>
</gene>
<feature type="signal peptide" evidence="1">
    <location>
        <begin position="1"/>
        <end position="16"/>
    </location>
</feature>
<feature type="chain" id="PRO_5022945318" description="Kazal-like domain-containing protein" evidence="1">
    <location>
        <begin position="17"/>
        <end position="124"/>
    </location>
</feature>
<dbReference type="Pfam" id="PF00050">
    <property type="entry name" value="Kazal_1"/>
    <property type="match status" value="1"/>
</dbReference>
<dbReference type="SUPFAM" id="SSF100895">
    <property type="entry name" value="Kazal-type serine protease inhibitors"/>
    <property type="match status" value="2"/>
</dbReference>
<dbReference type="Gene3D" id="3.30.60.30">
    <property type="match status" value="2"/>
</dbReference>
<dbReference type="SMART" id="SM00280">
    <property type="entry name" value="KAZAL"/>
    <property type="match status" value="2"/>
</dbReference>
<name>A0A5E4QQW4_9NEOP</name>
<evidence type="ECO:0000259" key="2">
    <source>
        <dbReference type="PROSITE" id="PS51465"/>
    </source>
</evidence>
<evidence type="ECO:0000313" key="4">
    <source>
        <dbReference type="Proteomes" id="UP000324832"/>
    </source>
</evidence>
<evidence type="ECO:0000256" key="1">
    <source>
        <dbReference type="SAM" id="SignalP"/>
    </source>
</evidence>
<proteinExistence type="predicted"/>
<sequence length="124" mass="13252">MIVVTLILSIVAWASAKSKLFCDLACAHDYVPVCGSNGQTYDNKCICECRVVTFILSIVAWASAKSKLLCDLECAHDNVPVCATNGQTYGNRCLCDCRGATFAHKGVCKADAEPNVDDSTTQAP</sequence>